<dbReference type="InterPro" id="IPR051906">
    <property type="entry name" value="TolC-like"/>
</dbReference>
<dbReference type="SUPFAM" id="SSF56954">
    <property type="entry name" value="Outer membrane efflux proteins (OEP)"/>
    <property type="match status" value="1"/>
</dbReference>
<keyword evidence="3" id="KW-0813">Transport</keyword>
<comment type="similarity">
    <text evidence="2">Belongs to the outer membrane factor (OMF) (TC 1.B.17) family.</text>
</comment>
<dbReference type="Pfam" id="PF02321">
    <property type="entry name" value="OEP"/>
    <property type="match status" value="2"/>
</dbReference>
<evidence type="ECO:0000256" key="4">
    <source>
        <dbReference type="ARBA" id="ARBA00022452"/>
    </source>
</evidence>
<dbReference type="GO" id="GO:1990281">
    <property type="term" value="C:efflux pump complex"/>
    <property type="evidence" value="ECO:0007669"/>
    <property type="project" value="TreeGrafter"/>
</dbReference>
<evidence type="ECO:0000256" key="1">
    <source>
        <dbReference type="ARBA" id="ARBA00004442"/>
    </source>
</evidence>
<keyword evidence="7" id="KW-0998">Cell outer membrane</keyword>
<evidence type="ECO:0000256" key="7">
    <source>
        <dbReference type="ARBA" id="ARBA00023237"/>
    </source>
</evidence>
<dbReference type="PANTHER" id="PTHR30026:SF20">
    <property type="entry name" value="OUTER MEMBRANE PROTEIN TOLC"/>
    <property type="match status" value="1"/>
</dbReference>
<evidence type="ECO:0000256" key="3">
    <source>
        <dbReference type="ARBA" id="ARBA00022448"/>
    </source>
</evidence>
<comment type="subcellular location">
    <subcellularLocation>
        <location evidence="1">Cell outer membrane</location>
    </subcellularLocation>
</comment>
<evidence type="ECO:0000256" key="2">
    <source>
        <dbReference type="ARBA" id="ARBA00007613"/>
    </source>
</evidence>
<gene>
    <name evidence="9" type="ORF">COS11_01300</name>
</gene>
<dbReference type="Gene3D" id="1.20.1600.10">
    <property type="entry name" value="Outer membrane efflux proteins (OEP)"/>
    <property type="match status" value="1"/>
</dbReference>
<feature type="coiled-coil region" evidence="8">
    <location>
        <begin position="192"/>
        <end position="219"/>
    </location>
</feature>
<keyword evidence="4" id="KW-1134">Transmembrane beta strand</keyword>
<dbReference type="EMBL" id="PETL01000065">
    <property type="protein sequence ID" value="PIV64609.1"/>
    <property type="molecule type" value="Genomic_DNA"/>
</dbReference>
<reference evidence="10" key="1">
    <citation type="submission" date="2017-09" db="EMBL/GenBank/DDBJ databases">
        <title>Depth-based differentiation of microbial function through sediment-hosted aquifers and enrichment of novel symbionts in the deep terrestrial subsurface.</title>
        <authorList>
            <person name="Probst A.J."/>
            <person name="Ladd B."/>
            <person name="Jarett J.K."/>
            <person name="Geller-Mcgrath D.E."/>
            <person name="Sieber C.M.K."/>
            <person name="Emerson J.B."/>
            <person name="Anantharaman K."/>
            <person name="Thomas B.C."/>
            <person name="Malmstrom R."/>
            <person name="Stieglmeier M."/>
            <person name="Klingl A."/>
            <person name="Woyke T."/>
            <person name="Ryan C.M."/>
            <person name="Banfield J.F."/>
        </authorList>
    </citation>
    <scope>NUCLEOTIDE SEQUENCE [LARGE SCALE GENOMIC DNA]</scope>
</reference>
<evidence type="ECO:0000313" key="9">
    <source>
        <dbReference type="EMBL" id="PIV64609.1"/>
    </source>
</evidence>
<keyword evidence="8" id="KW-0175">Coiled coil</keyword>
<dbReference type="Proteomes" id="UP000228886">
    <property type="component" value="Unassembled WGS sequence"/>
</dbReference>
<dbReference type="PANTHER" id="PTHR30026">
    <property type="entry name" value="OUTER MEMBRANE PROTEIN TOLC"/>
    <property type="match status" value="1"/>
</dbReference>
<evidence type="ECO:0000256" key="5">
    <source>
        <dbReference type="ARBA" id="ARBA00022692"/>
    </source>
</evidence>
<keyword evidence="5" id="KW-0812">Transmembrane</keyword>
<dbReference type="GO" id="GO:0009279">
    <property type="term" value="C:cell outer membrane"/>
    <property type="evidence" value="ECO:0007669"/>
    <property type="project" value="UniProtKB-SubCell"/>
</dbReference>
<protein>
    <recommendedName>
        <fullName evidence="11">TolC family protein</fullName>
    </recommendedName>
</protein>
<evidence type="ECO:0000256" key="6">
    <source>
        <dbReference type="ARBA" id="ARBA00023136"/>
    </source>
</evidence>
<name>A0A2M7EA68_9BACT</name>
<comment type="caution">
    <text evidence="9">The sequence shown here is derived from an EMBL/GenBank/DDBJ whole genome shotgun (WGS) entry which is preliminary data.</text>
</comment>
<dbReference type="InterPro" id="IPR003423">
    <property type="entry name" value="OMP_efflux"/>
</dbReference>
<evidence type="ECO:0000313" key="10">
    <source>
        <dbReference type="Proteomes" id="UP000228886"/>
    </source>
</evidence>
<dbReference type="GO" id="GO:0015288">
    <property type="term" value="F:porin activity"/>
    <property type="evidence" value="ECO:0007669"/>
    <property type="project" value="TreeGrafter"/>
</dbReference>
<evidence type="ECO:0000256" key="8">
    <source>
        <dbReference type="SAM" id="Coils"/>
    </source>
</evidence>
<keyword evidence="6" id="KW-0472">Membrane</keyword>
<organism evidence="9 10">
    <name type="scientific">bacterium (Candidatus Ratteibacteria) CG01_land_8_20_14_3_00_40_19</name>
    <dbReference type="NCBI Taxonomy" id="2014290"/>
    <lineage>
        <taxon>Bacteria</taxon>
        <taxon>Candidatus Ratteibacteria</taxon>
    </lineage>
</organism>
<accession>A0A2M7EA68</accession>
<dbReference type="GO" id="GO:0015562">
    <property type="term" value="F:efflux transmembrane transporter activity"/>
    <property type="evidence" value="ECO:0007669"/>
    <property type="project" value="InterPro"/>
</dbReference>
<evidence type="ECO:0008006" key="11">
    <source>
        <dbReference type="Google" id="ProtNLM"/>
    </source>
</evidence>
<sequence>MGKSLFLLGEKMKPIFEILPIFIILINANLFAEKLSLEESLDIALKNNQEIYQAKEKIEEAKAKKRESFTSFLPAIGSSSTFTQLDAETKSYSVTLTDQELYDLNLNLKQPLFTGGKLSGLYRQAEEATKLAEENYRRIEIELIFKIGRAYYNVLKAEKMRAVSEEAVEQIKAHLKVVENFYKAGMVPKIDLLKAEVQLSDVKQKLVEAENGLELAKASFNNLLNRTLSASVELVDVVDYQKEKEFNLNDCVERALKGRSELKTQKIVSKMAEEGLGIVKSDYLPAISLIANYDQRKGSEIPIDKWHDSWNAVIAFELDIWNWGRTKEKVRQAKSVINQNRDALSLLKDNIELEVKNAFLNLQAAEKKILVVEKAVEQSREGSRMTELRFKEGMATNTDVLDATTLQSQAETNYYQALYDWYIAKADLKRAMGEK</sequence>
<dbReference type="AlphaFoldDB" id="A0A2M7EA68"/>
<proteinExistence type="inferred from homology"/>